<evidence type="ECO:0000313" key="4">
    <source>
        <dbReference type="Proteomes" id="UP000266841"/>
    </source>
</evidence>
<feature type="compositionally biased region" description="Basic and acidic residues" evidence="2">
    <location>
        <begin position="40"/>
        <end position="52"/>
    </location>
</feature>
<protein>
    <submittedName>
        <fullName evidence="3">Uncharacterized protein</fullName>
    </submittedName>
</protein>
<dbReference type="SUPFAM" id="SSF81901">
    <property type="entry name" value="HCP-like"/>
    <property type="match status" value="1"/>
</dbReference>
<evidence type="ECO:0000313" key="3">
    <source>
        <dbReference type="EMBL" id="EJK75469.1"/>
    </source>
</evidence>
<evidence type="ECO:0000256" key="1">
    <source>
        <dbReference type="ARBA" id="ARBA00038101"/>
    </source>
</evidence>
<dbReference type="PANTHER" id="PTHR11102:SF160">
    <property type="entry name" value="ERAD-ASSOCIATED E3 UBIQUITIN-PROTEIN LIGASE COMPONENT HRD3"/>
    <property type="match status" value="1"/>
</dbReference>
<gene>
    <name evidence="3" type="ORF">THAOC_02807</name>
</gene>
<sequence length="272" mass="29442">MAARFFPLRPLPLAGTACCFSSCGGSAGFGGGAATATKQRQGDEIGTEERAGGGEGGGQEGEDRVKRASSRRAGAGSNFRSRNRAAAPACPMRLALTPFTNDEASKLAMVQKRVDKGDAEAIYFLGNAYYKGSFGLVKNVPRAIELWTKAAELGSFDAHYTLGYTYYTGQGAEEDKLRGIIYHWQQAAMKGHVRSRVILGDAEASEENYKLAVQHWMIPAKMGDEDSLKNIKGKFKDGHATKAQYAEALLGYRDAVEEMKSPQREEAKRLGV</sequence>
<dbReference type="PANTHER" id="PTHR11102">
    <property type="entry name" value="SEL-1-LIKE PROTEIN"/>
    <property type="match status" value="1"/>
</dbReference>
<dbReference type="AlphaFoldDB" id="K0TE86"/>
<comment type="caution">
    <text evidence="3">The sequence shown here is derived from an EMBL/GenBank/DDBJ whole genome shotgun (WGS) entry which is preliminary data.</text>
</comment>
<feature type="region of interest" description="Disordered" evidence="2">
    <location>
        <begin position="31"/>
        <end position="80"/>
    </location>
</feature>
<dbReference type="SMART" id="SM00671">
    <property type="entry name" value="SEL1"/>
    <property type="match status" value="2"/>
</dbReference>
<evidence type="ECO:0000256" key="2">
    <source>
        <dbReference type="SAM" id="MobiDB-lite"/>
    </source>
</evidence>
<dbReference type="InterPro" id="IPR006597">
    <property type="entry name" value="Sel1-like"/>
</dbReference>
<accession>K0TE86</accession>
<dbReference type="eggNOG" id="ENOG502S2H7">
    <property type="taxonomic scope" value="Eukaryota"/>
</dbReference>
<dbReference type="InterPro" id="IPR050767">
    <property type="entry name" value="Sel1_AlgK"/>
</dbReference>
<dbReference type="Proteomes" id="UP000266841">
    <property type="component" value="Unassembled WGS sequence"/>
</dbReference>
<dbReference type="Pfam" id="PF08238">
    <property type="entry name" value="Sel1"/>
    <property type="match status" value="2"/>
</dbReference>
<reference evidence="3 4" key="1">
    <citation type="journal article" date="2012" name="Genome Biol.">
        <title>Genome and low-iron response of an oceanic diatom adapted to chronic iron limitation.</title>
        <authorList>
            <person name="Lommer M."/>
            <person name="Specht M."/>
            <person name="Roy A.S."/>
            <person name="Kraemer L."/>
            <person name="Andreson R."/>
            <person name="Gutowska M.A."/>
            <person name="Wolf J."/>
            <person name="Bergner S.V."/>
            <person name="Schilhabel M.B."/>
            <person name="Klostermeier U.C."/>
            <person name="Beiko R.G."/>
            <person name="Rosenstiel P."/>
            <person name="Hippler M."/>
            <person name="Laroche J."/>
        </authorList>
    </citation>
    <scope>NUCLEOTIDE SEQUENCE [LARGE SCALE GENOMIC DNA]</scope>
    <source>
        <strain evidence="3 4">CCMP1005</strain>
    </source>
</reference>
<comment type="similarity">
    <text evidence="1">Belongs to the sel-1 family.</text>
</comment>
<organism evidence="3 4">
    <name type="scientific">Thalassiosira oceanica</name>
    <name type="common">Marine diatom</name>
    <dbReference type="NCBI Taxonomy" id="159749"/>
    <lineage>
        <taxon>Eukaryota</taxon>
        <taxon>Sar</taxon>
        <taxon>Stramenopiles</taxon>
        <taxon>Ochrophyta</taxon>
        <taxon>Bacillariophyta</taxon>
        <taxon>Coscinodiscophyceae</taxon>
        <taxon>Thalassiosirophycidae</taxon>
        <taxon>Thalassiosirales</taxon>
        <taxon>Thalassiosiraceae</taxon>
        <taxon>Thalassiosira</taxon>
    </lineage>
</organism>
<dbReference type="EMBL" id="AGNL01002919">
    <property type="protein sequence ID" value="EJK75469.1"/>
    <property type="molecule type" value="Genomic_DNA"/>
</dbReference>
<keyword evidence="4" id="KW-1185">Reference proteome</keyword>
<dbReference type="InterPro" id="IPR011990">
    <property type="entry name" value="TPR-like_helical_dom_sf"/>
</dbReference>
<name>K0TE86_THAOC</name>
<dbReference type="Gene3D" id="1.25.40.10">
    <property type="entry name" value="Tetratricopeptide repeat domain"/>
    <property type="match status" value="1"/>
</dbReference>
<proteinExistence type="inferred from homology"/>